<dbReference type="NCBIfam" id="NF002494">
    <property type="entry name" value="PRK01821.1"/>
    <property type="match status" value="1"/>
</dbReference>
<dbReference type="OrthoDB" id="385012at2"/>
<keyword evidence="4 6" id="KW-1133">Transmembrane helix</keyword>
<evidence type="ECO:0000256" key="3">
    <source>
        <dbReference type="ARBA" id="ARBA00022692"/>
    </source>
</evidence>
<keyword evidence="8" id="KW-1185">Reference proteome</keyword>
<dbReference type="PANTHER" id="PTHR33931:SF5">
    <property type="entry name" value="UPF0299 MEMBRANE PROTEIN YOHJ"/>
    <property type="match status" value="1"/>
</dbReference>
<dbReference type="InterPro" id="IPR005538">
    <property type="entry name" value="LrgA/CidA"/>
</dbReference>
<name>A0A066RLR6_9GAMM</name>
<comment type="subcellular location">
    <subcellularLocation>
        <location evidence="1">Cell membrane</location>
        <topology evidence="1">Multi-pass membrane protein</topology>
    </subcellularLocation>
</comment>
<evidence type="ECO:0000256" key="6">
    <source>
        <dbReference type="SAM" id="Phobius"/>
    </source>
</evidence>
<dbReference type="EMBL" id="JMIB01000023">
    <property type="protein sequence ID" value="KDM91279.1"/>
    <property type="molecule type" value="Genomic_DNA"/>
</dbReference>
<dbReference type="AlphaFoldDB" id="A0A066RLR6"/>
<accession>A0A066RLR6</accession>
<feature type="transmembrane region" description="Helical" evidence="6">
    <location>
        <begin position="84"/>
        <end position="107"/>
    </location>
</feature>
<evidence type="ECO:0000256" key="1">
    <source>
        <dbReference type="ARBA" id="ARBA00004651"/>
    </source>
</evidence>
<dbReference type="GO" id="GO:0005886">
    <property type="term" value="C:plasma membrane"/>
    <property type="evidence" value="ECO:0007669"/>
    <property type="project" value="UniProtKB-SubCell"/>
</dbReference>
<feature type="transmembrane region" description="Helical" evidence="6">
    <location>
        <begin position="58"/>
        <end position="78"/>
    </location>
</feature>
<dbReference type="Pfam" id="PF03788">
    <property type="entry name" value="LrgA"/>
    <property type="match status" value="1"/>
</dbReference>
<comment type="caution">
    <text evidence="7">The sequence shown here is derived from an EMBL/GenBank/DDBJ whole genome shotgun (WGS) entry which is preliminary data.</text>
</comment>
<dbReference type="Proteomes" id="UP000027192">
    <property type="component" value="Unassembled WGS sequence"/>
</dbReference>
<keyword evidence="3 6" id="KW-0812">Transmembrane</keyword>
<keyword evidence="2" id="KW-1003">Cell membrane</keyword>
<dbReference type="STRING" id="1654360.EA58_11945"/>
<dbReference type="PANTHER" id="PTHR33931">
    <property type="entry name" value="HOLIN-LIKE PROTEIN CIDA-RELATED"/>
    <property type="match status" value="1"/>
</dbReference>
<evidence type="ECO:0000313" key="7">
    <source>
        <dbReference type="EMBL" id="KDM91279.1"/>
    </source>
</evidence>
<evidence type="ECO:0000256" key="4">
    <source>
        <dbReference type="ARBA" id="ARBA00022989"/>
    </source>
</evidence>
<evidence type="ECO:0000256" key="5">
    <source>
        <dbReference type="ARBA" id="ARBA00023136"/>
    </source>
</evidence>
<gene>
    <name evidence="7" type="ORF">EA58_11945</name>
</gene>
<evidence type="ECO:0000313" key="8">
    <source>
        <dbReference type="Proteomes" id="UP000027192"/>
    </source>
</evidence>
<proteinExistence type="predicted"/>
<keyword evidence="5 6" id="KW-0472">Membrane</keyword>
<reference evidence="7 8" key="1">
    <citation type="submission" date="2014-04" db="EMBL/GenBank/DDBJ databases">
        <title>Draft genome sequence of Photobacterium halotolerans S2753: a solonamide, ngercheumicin and holomycin producer.</title>
        <authorList>
            <person name="Machado H.R."/>
            <person name="Gram L."/>
        </authorList>
    </citation>
    <scope>NUCLEOTIDE SEQUENCE [LARGE SCALE GENOMIC DNA]</scope>
    <source>
        <strain evidence="7 8">S2753</strain>
    </source>
</reference>
<evidence type="ECO:0000256" key="2">
    <source>
        <dbReference type="ARBA" id="ARBA00022475"/>
    </source>
</evidence>
<protein>
    <submittedName>
        <fullName evidence="7">Uncharacterized protein</fullName>
    </submittedName>
</protein>
<sequence>MSYLRSFAIIAIFLMVGKGFQSLTQIPIPGSILGMLFLFTALSVGLLPPNWAKPGCHLFIRHMAILFVPVGVGLMNYLDLLQANALPVLLSTLGSSLIVLLFVGWYVQRKESD</sequence>
<organism evidence="7 8">
    <name type="scientific">Photobacterium galatheae</name>
    <dbReference type="NCBI Taxonomy" id="1654360"/>
    <lineage>
        <taxon>Bacteria</taxon>
        <taxon>Pseudomonadati</taxon>
        <taxon>Pseudomonadota</taxon>
        <taxon>Gammaproteobacteria</taxon>
        <taxon>Vibrionales</taxon>
        <taxon>Vibrionaceae</taxon>
        <taxon>Photobacterium</taxon>
    </lineage>
</organism>
<feature type="transmembrane region" description="Helical" evidence="6">
    <location>
        <begin position="32"/>
        <end position="51"/>
    </location>
</feature>